<comment type="caution">
    <text evidence="6">The sequence shown here is derived from an EMBL/GenBank/DDBJ whole genome shotgun (WGS) entry which is preliminary data.</text>
</comment>
<dbReference type="PROSITE" id="PS50102">
    <property type="entry name" value="RRM"/>
    <property type="match status" value="3"/>
</dbReference>
<evidence type="ECO:0000256" key="1">
    <source>
        <dbReference type="ARBA" id="ARBA00022737"/>
    </source>
</evidence>
<dbReference type="InterPro" id="IPR035979">
    <property type="entry name" value="RBD_domain_sf"/>
</dbReference>
<evidence type="ECO:0000256" key="3">
    <source>
        <dbReference type="PROSITE-ProRule" id="PRU00176"/>
    </source>
</evidence>
<evidence type="ECO:0000259" key="5">
    <source>
        <dbReference type="PROSITE" id="PS50102"/>
    </source>
</evidence>
<reference evidence="6" key="1">
    <citation type="submission" date="2021-04" db="EMBL/GenBank/DDBJ databases">
        <authorList>
            <consortium name="Molecular Ecology Group"/>
        </authorList>
    </citation>
    <scope>NUCLEOTIDE SEQUENCE</scope>
</reference>
<dbReference type="Pfam" id="PF00076">
    <property type="entry name" value="RRM_1"/>
    <property type="match status" value="3"/>
</dbReference>
<sequence>MASVFVGDLPSDVTEADLYTQFSQLGTVSSVKLCRDKESGKSLGYGYVMYQELDQAEKAVEVFNSEQTHRRNMRVVMVGQVSLCQALQGNVFIKNLDRSVDSNMLYRAFSAFGNIITCKVPHGKKGSKCHGFVQFESEAAARAAISSMNGTLFYGKKLYVGHCFNRVKRESTSETVSMTGCSSSSLRTVYIKNLSPTVDSVFLKITCSPYGEVANVKIIRDADGSSKGFAFVTFKKVEEAAKAIEMLNGKEVDGRVLFAGAAMKKAGRKQQQHHFQQQQHEITLDESIIVEQQQQQQQQQQETCKKHQQSQRFKDLHLLQQPGEITSVQVLPAMIIKHHQQPQQHITQLHSSSSSSSSRDGSNRSPRHPRAQFSFLVLTTATDLSSASCFSCLK</sequence>
<dbReference type="SMART" id="SM00360">
    <property type="entry name" value="RRM"/>
    <property type="match status" value="3"/>
</dbReference>
<accession>A0A8S3YPI0</accession>
<dbReference type="GO" id="GO:0003723">
    <property type="term" value="F:RNA binding"/>
    <property type="evidence" value="ECO:0007669"/>
    <property type="project" value="UniProtKB-UniRule"/>
</dbReference>
<keyword evidence="2 3" id="KW-0694">RNA-binding</keyword>
<feature type="domain" description="RRM" evidence="5">
    <location>
        <begin position="2"/>
        <end position="80"/>
    </location>
</feature>
<dbReference type="PANTHER" id="PTHR24012">
    <property type="entry name" value="RNA BINDING PROTEIN"/>
    <property type="match status" value="1"/>
</dbReference>
<feature type="region of interest" description="Disordered" evidence="4">
    <location>
        <begin position="339"/>
        <end position="368"/>
    </location>
</feature>
<dbReference type="InterPro" id="IPR000504">
    <property type="entry name" value="RRM_dom"/>
</dbReference>
<protein>
    <recommendedName>
        <fullName evidence="5">RRM domain-containing protein</fullName>
    </recommendedName>
</protein>
<keyword evidence="7" id="KW-1185">Reference proteome</keyword>
<dbReference type="SUPFAM" id="SSF54928">
    <property type="entry name" value="RNA-binding domain, RBD"/>
    <property type="match status" value="2"/>
</dbReference>
<keyword evidence="1" id="KW-0677">Repeat</keyword>
<evidence type="ECO:0000256" key="2">
    <source>
        <dbReference type="ARBA" id="ARBA00022884"/>
    </source>
</evidence>
<organism evidence="6 7">
    <name type="scientific">Candidula unifasciata</name>
    <dbReference type="NCBI Taxonomy" id="100452"/>
    <lineage>
        <taxon>Eukaryota</taxon>
        <taxon>Metazoa</taxon>
        <taxon>Spiralia</taxon>
        <taxon>Lophotrochozoa</taxon>
        <taxon>Mollusca</taxon>
        <taxon>Gastropoda</taxon>
        <taxon>Heterobranchia</taxon>
        <taxon>Euthyneura</taxon>
        <taxon>Panpulmonata</taxon>
        <taxon>Eupulmonata</taxon>
        <taxon>Stylommatophora</taxon>
        <taxon>Helicina</taxon>
        <taxon>Helicoidea</taxon>
        <taxon>Geomitridae</taxon>
        <taxon>Candidula</taxon>
    </lineage>
</organism>
<dbReference type="Proteomes" id="UP000678393">
    <property type="component" value="Unassembled WGS sequence"/>
</dbReference>
<dbReference type="InterPro" id="IPR012677">
    <property type="entry name" value="Nucleotide-bd_a/b_plait_sf"/>
</dbReference>
<dbReference type="Gene3D" id="3.30.70.330">
    <property type="match status" value="3"/>
</dbReference>
<dbReference type="OrthoDB" id="19742at2759"/>
<name>A0A8S3YPI0_9EUPU</name>
<dbReference type="AlphaFoldDB" id="A0A8S3YPI0"/>
<evidence type="ECO:0000256" key="4">
    <source>
        <dbReference type="SAM" id="MobiDB-lite"/>
    </source>
</evidence>
<proteinExistence type="predicted"/>
<evidence type="ECO:0000313" key="6">
    <source>
        <dbReference type="EMBL" id="CAG5117181.1"/>
    </source>
</evidence>
<feature type="compositionally biased region" description="Low complexity" evidence="4">
    <location>
        <begin position="341"/>
        <end position="358"/>
    </location>
</feature>
<evidence type="ECO:0000313" key="7">
    <source>
        <dbReference type="Proteomes" id="UP000678393"/>
    </source>
</evidence>
<dbReference type="InterPro" id="IPR003954">
    <property type="entry name" value="RRM_euk-type"/>
</dbReference>
<gene>
    <name evidence="6" type="ORF">CUNI_LOCUS2739</name>
</gene>
<feature type="domain" description="RRM" evidence="5">
    <location>
        <begin position="89"/>
        <end position="165"/>
    </location>
</feature>
<feature type="domain" description="RRM" evidence="5">
    <location>
        <begin position="187"/>
        <end position="264"/>
    </location>
</feature>
<dbReference type="SMART" id="SM00361">
    <property type="entry name" value="RRM_1"/>
    <property type="match status" value="3"/>
</dbReference>
<dbReference type="EMBL" id="CAJHNH020000362">
    <property type="protein sequence ID" value="CAG5117181.1"/>
    <property type="molecule type" value="Genomic_DNA"/>
</dbReference>